<evidence type="ECO:0008006" key="2">
    <source>
        <dbReference type="Google" id="ProtNLM"/>
    </source>
</evidence>
<gene>
    <name evidence="1" type="ORF">Hyperionvirus1_140</name>
</gene>
<sequence length="400" mass="48353">MDLVRLSDDFERILAEYSRGMLLNKQFNKFEQRFFPIVRYQNDLDKSRLYYTFMDAIYYYNNEKIEQLFKNIPLLRESLSNEQMEYIFLTACALGRLLVVKRLDNLGHDCIFTRRHYWDGIKKAAQYGEIYIVNYLLKCKYFPKHQRELEYYVFPEEYIDLLQSCFGCTQNKRYILWQYVWTGYPEVRYAKYKHMSVPYKFINEDIVRRNVFECIYTHAKNMITSADLFQLAHGAIYFNLEHTALYILSLVVPILTCASVYSLSSHVELTDCFKTAVHNSRWSIVHKLIKIYGNIDYDSAYVFLYNLSRVSDHHEINEIWIVDEILISAHPLYIYSYFIDEFLNQEANILRCMKHERNKVKLRMMREFDMEKYNDRKKRAWEILYVHFPAVLIDIIICYC</sequence>
<accession>A0A3G5A8Q3</accession>
<evidence type="ECO:0000313" key="1">
    <source>
        <dbReference type="EMBL" id="AYV82561.1"/>
    </source>
</evidence>
<proteinExistence type="predicted"/>
<name>A0A3G5A8Q3_9VIRU</name>
<dbReference type="InterPro" id="IPR036770">
    <property type="entry name" value="Ankyrin_rpt-contain_sf"/>
</dbReference>
<dbReference type="EMBL" id="MK072383">
    <property type="protein sequence ID" value="AYV82561.1"/>
    <property type="molecule type" value="Genomic_DNA"/>
</dbReference>
<dbReference type="SUPFAM" id="SSF48403">
    <property type="entry name" value="Ankyrin repeat"/>
    <property type="match status" value="1"/>
</dbReference>
<reference evidence="1" key="1">
    <citation type="submission" date="2018-10" db="EMBL/GenBank/DDBJ databases">
        <title>Hidden diversity of soil giant viruses.</title>
        <authorList>
            <person name="Schulz F."/>
            <person name="Alteio L."/>
            <person name="Goudeau D."/>
            <person name="Ryan E.M."/>
            <person name="Malmstrom R.R."/>
            <person name="Blanchard J."/>
            <person name="Woyke T."/>
        </authorList>
    </citation>
    <scope>NUCLEOTIDE SEQUENCE</scope>
    <source>
        <strain evidence="1">HYV1</strain>
    </source>
</reference>
<organism evidence="1">
    <name type="scientific">Hyperionvirus sp</name>
    <dbReference type="NCBI Taxonomy" id="2487770"/>
    <lineage>
        <taxon>Viruses</taxon>
        <taxon>Varidnaviria</taxon>
        <taxon>Bamfordvirae</taxon>
        <taxon>Nucleocytoviricota</taxon>
        <taxon>Megaviricetes</taxon>
        <taxon>Imitervirales</taxon>
        <taxon>Mimiviridae</taxon>
        <taxon>Klosneuvirinae</taxon>
    </lineage>
</organism>
<protein>
    <recommendedName>
        <fullName evidence="2">Ankyrin repeat protein</fullName>
    </recommendedName>
</protein>